<dbReference type="SUPFAM" id="SSF50199">
    <property type="entry name" value="Staphylococcal nuclease"/>
    <property type="match status" value="1"/>
</dbReference>
<dbReference type="EMBL" id="JAUSUK010000002">
    <property type="protein sequence ID" value="MDQ0326444.1"/>
    <property type="molecule type" value="Genomic_DNA"/>
</dbReference>
<keyword evidence="1" id="KW-0732">Signal</keyword>
<dbReference type="Proteomes" id="UP001230253">
    <property type="component" value="Unassembled WGS sequence"/>
</dbReference>
<keyword evidence="3" id="KW-0540">Nuclease</keyword>
<protein>
    <submittedName>
        <fullName evidence="3">Endonuclease YncB(Thermonuclease family)</fullName>
    </submittedName>
</protein>
<organism evidence="3 4">
    <name type="scientific">Rhodopseudomonas julia</name>
    <dbReference type="NCBI Taxonomy" id="200617"/>
    <lineage>
        <taxon>Bacteria</taxon>
        <taxon>Pseudomonadati</taxon>
        <taxon>Pseudomonadota</taxon>
        <taxon>Alphaproteobacteria</taxon>
        <taxon>Hyphomicrobiales</taxon>
        <taxon>Nitrobacteraceae</taxon>
        <taxon>Rhodopseudomonas</taxon>
    </lineage>
</organism>
<dbReference type="RefSeq" id="WP_307154621.1">
    <property type="nucleotide sequence ID" value="NZ_JAUSUK010000002.1"/>
</dbReference>
<feature type="chain" id="PRO_5047061693" evidence="1">
    <location>
        <begin position="25"/>
        <end position="263"/>
    </location>
</feature>
<dbReference type="Gene3D" id="2.40.50.90">
    <property type="match status" value="1"/>
</dbReference>
<evidence type="ECO:0000313" key="4">
    <source>
        <dbReference type="Proteomes" id="UP001230253"/>
    </source>
</evidence>
<reference evidence="3 4" key="1">
    <citation type="submission" date="2023-07" db="EMBL/GenBank/DDBJ databases">
        <title>Genomic Encyclopedia of Type Strains, Phase IV (KMG-IV): sequencing the most valuable type-strain genomes for metagenomic binning, comparative biology and taxonomic classification.</title>
        <authorList>
            <person name="Goeker M."/>
        </authorList>
    </citation>
    <scope>NUCLEOTIDE SEQUENCE [LARGE SCALE GENOMIC DNA]</scope>
    <source>
        <strain evidence="3 4">DSM 11549</strain>
    </source>
</reference>
<dbReference type="InterPro" id="IPR035437">
    <property type="entry name" value="SNase_OB-fold_sf"/>
</dbReference>
<dbReference type="SMART" id="SM00318">
    <property type="entry name" value="SNc"/>
    <property type="match status" value="1"/>
</dbReference>
<keyword evidence="4" id="KW-1185">Reference proteome</keyword>
<sequence>MPRPGTHVALLCLMLLAAPLPARADNCALSGGESLATAHATEPRTIVTQTTSYTLAGIAPPSLLAESLPDEPMLAAINKFLASPTARAVPLSQKPDRWNRIPAWIMTDSVFLQEELLRQGLAVAVPFAGDALGETCATRLFAAEEEARKAGRGIWKTPGLVRQARDAAALSSQYGRYGIVEGTIISVGNRPYRTYLNFGRDWSHDFTAEIDGRDVPVFGGEQQLLGLAGKTVRLRGFLEEKGGPMLLLRRSSQLEMMDGLQHR</sequence>
<dbReference type="Pfam" id="PF00565">
    <property type="entry name" value="SNase"/>
    <property type="match status" value="1"/>
</dbReference>
<gene>
    <name evidence="3" type="ORF">J2R99_002313</name>
</gene>
<keyword evidence="3" id="KW-0255">Endonuclease</keyword>
<accession>A0ABU0C7E7</accession>
<name>A0ABU0C7E7_9BRAD</name>
<keyword evidence="3" id="KW-0378">Hydrolase</keyword>
<dbReference type="GO" id="GO:0004519">
    <property type="term" value="F:endonuclease activity"/>
    <property type="evidence" value="ECO:0007669"/>
    <property type="project" value="UniProtKB-KW"/>
</dbReference>
<feature type="domain" description="TNase-like" evidence="2">
    <location>
        <begin position="18"/>
        <end position="157"/>
    </location>
</feature>
<comment type="caution">
    <text evidence="3">The sequence shown here is derived from an EMBL/GenBank/DDBJ whole genome shotgun (WGS) entry which is preliminary data.</text>
</comment>
<evidence type="ECO:0000256" key="1">
    <source>
        <dbReference type="SAM" id="SignalP"/>
    </source>
</evidence>
<feature type="signal peptide" evidence="1">
    <location>
        <begin position="1"/>
        <end position="24"/>
    </location>
</feature>
<proteinExistence type="predicted"/>
<dbReference type="InterPro" id="IPR016071">
    <property type="entry name" value="Staphylococal_nuclease_OB-fold"/>
</dbReference>
<evidence type="ECO:0000313" key="3">
    <source>
        <dbReference type="EMBL" id="MDQ0326444.1"/>
    </source>
</evidence>
<evidence type="ECO:0000259" key="2">
    <source>
        <dbReference type="SMART" id="SM00318"/>
    </source>
</evidence>